<keyword evidence="2" id="KW-0813">Transport</keyword>
<evidence type="ECO:0000256" key="8">
    <source>
        <dbReference type="SAM" id="MobiDB-lite"/>
    </source>
</evidence>
<evidence type="ECO:0000259" key="9">
    <source>
        <dbReference type="Pfam" id="PF02214"/>
    </source>
</evidence>
<evidence type="ECO:0000256" key="2">
    <source>
        <dbReference type="ARBA" id="ARBA00022448"/>
    </source>
</evidence>
<evidence type="ECO:0000313" key="12">
    <source>
        <dbReference type="Proteomes" id="UP000663864"/>
    </source>
</evidence>
<keyword evidence="5" id="KW-0406">Ion transport</keyword>
<comment type="caution">
    <text evidence="10">The sequence shown here is derived from an EMBL/GenBank/DDBJ whole genome shotgun (WGS) entry which is preliminary data.</text>
</comment>
<dbReference type="AlphaFoldDB" id="A0A815SDV8"/>
<dbReference type="SUPFAM" id="SSF54695">
    <property type="entry name" value="POZ domain"/>
    <property type="match status" value="1"/>
</dbReference>
<evidence type="ECO:0000313" key="11">
    <source>
        <dbReference type="EMBL" id="CAF3692237.1"/>
    </source>
</evidence>
<dbReference type="InterPro" id="IPR028325">
    <property type="entry name" value="VG_K_chnl"/>
</dbReference>
<feature type="compositionally biased region" description="Basic and acidic residues" evidence="8">
    <location>
        <begin position="1"/>
        <end position="39"/>
    </location>
</feature>
<evidence type="ECO:0000256" key="7">
    <source>
        <dbReference type="ARBA" id="ARBA00023303"/>
    </source>
</evidence>
<feature type="domain" description="Potassium channel tetramerisation-type BTB" evidence="9">
    <location>
        <begin position="89"/>
        <end position="139"/>
    </location>
</feature>
<comment type="subcellular location">
    <subcellularLocation>
        <location evidence="1">Membrane</location>
        <topology evidence="1">Multi-pass membrane protein</topology>
    </subcellularLocation>
</comment>
<protein>
    <recommendedName>
        <fullName evidence="9">Potassium channel tetramerisation-type BTB domain-containing protein</fullName>
    </recommendedName>
</protein>
<dbReference type="PANTHER" id="PTHR11537:SF113">
    <property type="entry name" value="POTASSIUM VOLTAGE-GATED CHANNEL PROTEIN SHAKER"/>
    <property type="match status" value="1"/>
</dbReference>
<evidence type="ECO:0000313" key="10">
    <source>
        <dbReference type="EMBL" id="CAF1491481.1"/>
    </source>
</evidence>
<gene>
    <name evidence="11" type="ORF">JBS370_LOCUS8932</name>
    <name evidence="10" type="ORF">ZHD862_LOCUS37028</name>
</gene>
<evidence type="ECO:0000256" key="4">
    <source>
        <dbReference type="ARBA" id="ARBA00022989"/>
    </source>
</evidence>
<reference evidence="10" key="1">
    <citation type="submission" date="2021-02" db="EMBL/GenBank/DDBJ databases">
        <authorList>
            <person name="Nowell W R."/>
        </authorList>
    </citation>
    <scope>NUCLEOTIDE SEQUENCE</scope>
</reference>
<evidence type="ECO:0000256" key="3">
    <source>
        <dbReference type="ARBA" id="ARBA00022692"/>
    </source>
</evidence>
<feature type="region of interest" description="Disordered" evidence="8">
    <location>
        <begin position="1"/>
        <end position="52"/>
    </location>
</feature>
<dbReference type="Proteomes" id="UP000663864">
    <property type="component" value="Unassembled WGS sequence"/>
</dbReference>
<dbReference type="GO" id="GO:0051260">
    <property type="term" value="P:protein homooligomerization"/>
    <property type="evidence" value="ECO:0007669"/>
    <property type="project" value="InterPro"/>
</dbReference>
<dbReference type="InterPro" id="IPR003131">
    <property type="entry name" value="T1-type_BTB"/>
</dbReference>
<dbReference type="EMBL" id="CAJOBD010000583">
    <property type="protein sequence ID" value="CAF3692237.1"/>
    <property type="molecule type" value="Genomic_DNA"/>
</dbReference>
<evidence type="ECO:0000256" key="1">
    <source>
        <dbReference type="ARBA" id="ARBA00004141"/>
    </source>
</evidence>
<keyword evidence="4" id="KW-1133">Transmembrane helix</keyword>
<dbReference type="PANTHER" id="PTHR11537">
    <property type="entry name" value="VOLTAGE-GATED POTASSIUM CHANNEL"/>
    <property type="match status" value="1"/>
</dbReference>
<accession>A0A815SDV8</accession>
<organism evidence="10 12">
    <name type="scientific">Rotaria sordida</name>
    <dbReference type="NCBI Taxonomy" id="392033"/>
    <lineage>
        <taxon>Eukaryota</taxon>
        <taxon>Metazoa</taxon>
        <taxon>Spiralia</taxon>
        <taxon>Gnathifera</taxon>
        <taxon>Rotifera</taxon>
        <taxon>Eurotatoria</taxon>
        <taxon>Bdelloidea</taxon>
        <taxon>Philodinida</taxon>
        <taxon>Philodinidae</taxon>
        <taxon>Rotaria</taxon>
    </lineage>
</organism>
<dbReference type="GO" id="GO:0005251">
    <property type="term" value="F:delayed rectifier potassium channel activity"/>
    <property type="evidence" value="ECO:0007669"/>
    <property type="project" value="TreeGrafter"/>
</dbReference>
<dbReference type="GO" id="GO:0008076">
    <property type="term" value="C:voltage-gated potassium channel complex"/>
    <property type="evidence" value="ECO:0007669"/>
    <property type="project" value="InterPro"/>
</dbReference>
<dbReference type="InterPro" id="IPR011333">
    <property type="entry name" value="SKP1/BTB/POZ_sf"/>
</dbReference>
<sequence>MERTRKSEPTHSSHQSRDVIERSSIDQRKYLEPSLERKRSSTIKQSDGNSKRNDAYISDLINVQSLLNIRKMQSLQRKFHNNPSFEDRIIINVSGDRYETHRKTLELYPDTLLGNSKRRNHYYDKTRNEYFFDRNRSWF</sequence>
<name>A0A815SDV8_9BILA</name>
<proteinExistence type="predicted"/>
<dbReference type="Proteomes" id="UP000663836">
    <property type="component" value="Unassembled WGS sequence"/>
</dbReference>
<keyword evidence="3" id="KW-0812">Transmembrane</keyword>
<evidence type="ECO:0000256" key="6">
    <source>
        <dbReference type="ARBA" id="ARBA00023136"/>
    </source>
</evidence>
<evidence type="ECO:0000256" key="5">
    <source>
        <dbReference type="ARBA" id="ARBA00023065"/>
    </source>
</evidence>
<dbReference type="EMBL" id="CAJNOT010006544">
    <property type="protein sequence ID" value="CAF1491481.1"/>
    <property type="molecule type" value="Genomic_DNA"/>
</dbReference>
<dbReference type="Gene3D" id="3.30.710.10">
    <property type="entry name" value="Potassium Channel Kv1.1, Chain A"/>
    <property type="match status" value="1"/>
</dbReference>
<keyword evidence="6" id="KW-0472">Membrane</keyword>
<dbReference type="GO" id="GO:0001508">
    <property type="term" value="P:action potential"/>
    <property type="evidence" value="ECO:0007669"/>
    <property type="project" value="TreeGrafter"/>
</dbReference>
<keyword evidence="7" id="KW-0407">Ion channel</keyword>
<dbReference type="Pfam" id="PF02214">
    <property type="entry name" value="BTB_2"/>
    <property type="match status" value="1"/>
</dbReference>